<dbReference type="Proteomes" id="UP000663929">
    <property type="component" value="Chromosome"/>
</dbReference>
<evidence type="ECO:0000256" key="1">
    <source>
        <dbReference type="SAM" id="Coils"/>
    </source>
</evidence>
<evidence type="ECO:0000313" key="3">
    <source>
        <dbReference type="Proteomes" id="UP000663929"/>
    </source>
</evidence>
<proteinExistence type="predicted"/>
<dbReference type="EMBL" id="CP071793">
    <property type="protein sequence ID" value="QTD51803.1"/>
    <property type="molecule type" value="Genomic_DNA"/>
</dbReference>
<gene>
    <name evidence="2" type="ORF">J3U87_04975</name>
</gene>
<name>A0A8A4TQI9_SULCO</name>
<dbReference type="AlphaFoldDB" id="A0A8A4TQI9"/>
<dbReference type="RefSeq" id="WP_237381924.1">
    <property type="nucleotide sequence ID" value="NZ_CP071793.1"/>
</dbReference>
<feature type="coiled-coil region" evidence="1">
    <location>
        <begin position="190"/>
        <end position="255"/>
    </location>
</feature>
<organism evidence="2 3">
    <name type="scientific">Sulfidibacter corallicola</name>
    <dbReference type="NCBI Taxonomy" id="2818388"/>
    <lineage>
        <taxon>Bacteria</taxon>
        <taxon>Pseudomonadati</taxon>
        <taxon>Acidobacteriota</taxon>
        <taxon>Holophagae</taxon>
        <taxon>Acanthopleuribacterales</taxon>
        <taxon>Acanthopleuribacteraceae</taxon>
        <taxon>Sulfidibacter</taxon>
    </lineage>
</organism>
<keyword evidence="3" id="KW-1185">Reference proteome</keyword>
<reference evidence="2" key="1">
    <citation type="submission" date="2021-03" db="EMBL/GenBank/DDBJ databases">
        <title>Acanthopleuribacteraceae sp. M133.</title>
        <authorList>
            <person name="Wang G."/>
        </authorList>
    </citation>
    <scope>NUCLEOTIDE SEQUENCE</scope>
    <source>
        <strain evidence="2">M133</strain>
    </source>
</reference>
<protein>
    <submittedName>
        <fullName evidence="2">Uncharacterized protein</fullName>
    </submittedName>
</protein>
<sequence length="426" mass="48363">MMPNLTQTHMVVKDTQHLKPVPDHDLVVYKIDGGARIYQATQPAGEAFKLKIWESTRSFKGYAVNKDPNLRFEEETRVNMTDGIHWFTLLLVVEYRVINSRQLVEKLASDPLERLRKEVLSVVAGGAAHLAWDDIKTESRRFHDLVRDSQTVDSGHMYTKFDMLQNYSAELGFRLNAIHLGRRIPPDFLLNEKKRFESKTEEAIKELETEVAINDLERQDRIDLKKHELEMRGLKRDEEENREKHRISIDGQEDRSAINAWRRGEKLKDEFAEDARIGVDRAVESIDNFRDLENAAGTMTRIGNSFVAPSSPGPALASGGESELRALTAAAEDAIQPGSVGIAGKLLLQGFSNIQSLSGDRRAFLAAFLHTVAETMLQEDADEAALQTYARQLGRHVGTARTVLERDQIEFFQKIVDREAMREYFA</sequence>
<dbReference type="KEGG" id="scor:J3U87_04975"/>
<keyword evidence="1" id="KW-0175">Coiled coil</keyword>
<evidence type="ECO:0000313" key="2">
    <source>
        <dbReference type="EMBL" id="QTD51803.1"/>
    </source>
</evidence>
<accession>A0A8A4TQI9</accession>